<evidence type="ECO:0000256" key="5">
    <source>
        <dbReference type="ARBA" id="ARBA00023123"/>
    </source>
</evidence>
<dbReference type="Gene3D" id="1.20.120.720">
    <property type="entry name" value="Myosin VI head, motor domain, U50 subdomain"/>
    <property type="match status" value="1"/>
</dbReference>
<dbReference type="Gene3D" id="1.10.10.820">
    <property type="match status" value="1"/>
</dbReference>
<feature type="domain" description="Myosin motor" evidence="10">
    <location>
        <begin position="78"/>
        <end position="774"/>
    </location>
</feature>
<evidence type="ECO:0000256" key="9">
    <source>
        <dbReference type="SAM" id="Coils"/>
    </source>
</evidence>
<dbReference type="GO" id="GO:0051015">
    <property type="term" value="F:actin filament binding"/>
    <property type="evidence" value="ECO:0007669"/>
    <property type="project" value="InterPro"/>
</dbReference>
<evidence type="ECO:0000259" key="11">
    <source>
        <dbReference type="PROSITE" id="PS51844"/>
    </source>
</evidence>
<proteinExistence type="inferred from homology"/>
<dbReference type="FunFam" id="3.40.850.10:FF:000024">
    <property type="entry name" value="Myosin heavy chain, isoform J"/>
    <property type="match status" value="1"/>
</dbReference>
<dbReference type="Gene3D" id="2.30.30.360">
    <property type="entry name" value="Myosin S1 fragment, N-terminal"/>
    <property type="match status" value="1"/>
</dbReference>
<dbReference type="Pfam" id="PF02736">
    <property type="entry name" value="Myosin_N"/>
    <property type="match status" value="1"/>
</dbReference>
<dbReference type="PRINTS" id="PR00193">
    <property type="entry name" value="MYOSINHEAVY"/>
</dbReference>
<dbReference type="GO" id="GO:0005524">
    <property type="term" value="F:ATP binding"/>
    <property type="evidence" value="ECO:0007669"/>
    <property type="project" value="UniProtKB-UniRule"/>
</dbReference>
<evidence type="ECO:0000313" key="13">
    <source>
        <dbReference type="Proteomes" id="UP001152320"/>
    </source>
</evidence>
<dbReference type="PROSITE" id="PS50096">
    <property type="entry name" value="IQ"/>
    <property type="match status" value="1"/>
</dbReference>
<dbReference type="GO" id="GO:0007015">
    <property type="term" value="P:actin filament organization"/>
    <property type="evidence" value="ECO:0007669"/>
    <property type="project" value="TreeGrafter"/>
</dbReference>
<keyword evidence="7 8" id="KW-0009">Actin-binding</keyword>
<dbReference type="PANTHER" id="PTHR13140:SF857">
    <property type="entry name" value="MYOSIN-11"/>
    <property type="match status" value="1"/>
</dbReference>
<dbReference type="FunFam" id="1.20.58.530:FF:000001">
    <property type="entry name" value="Myosin heavy chain"/>
    <property type="match status" value="1"/>
</dbReference>
<dbReference type="InterPro" id="IPR036961">
    <property type="entry name" value="Kinesin_motor_dom_sf"/>
</dbReference>
<feature type="coiled-coil region" evidence="9">
    <location>
        <begin position="835"/>
        <end position="1110"/>
    </location>
</feature>
<dbReference type="GO" id="GO:0000146">
    <property type="term" value="F:microfilament motor activity"/>
    <property type="evidence" value="ECO:0007669"/>
    <property type="project" value="TreeGrafter"/>
</dbReference>
<evidence type="ECO:0000256" key="6">
    <source>
        <dbReference type="ARBA" id="ARBA00023175"/>
    </source>
</evidence>
<dbReference type="GO" id="GO:0016459">
    <property type="term" value="C:myosin complex"/>
    <property type="evidence" value="ECO:0007669"/>
    <property type="project" value="UniProtKB-KW"/>
</dbReference>
<gene>
    <name evidence="12" type="ORF">HOLleu_17571</name>
</gene>
<dbReference type="PANTHER" id="PTHR13140">
    <property type="entry name" value="MYOSIN"/>
    <property type="match status" value="1"/>
</dbReference>
<dbReference type="FunFam" id="2.30.30.360:FF:000001">
    <property type="entry name" value="Myosin heavy chain"/>
    <property type="match status" value="1"/>
</dbReference>
<comment type="caution">
    <text evidence="12">The sequence shown here is derived from an EMBL/GenBank/DDBJ whole genome shotgun (WGS) entry which is preliminary data.</text>
</comment>
<protein>
    <submittedName>
        <fullName evidence="12">Myosin-16</fullName>
    </submittedName>
</protein>
<keyword evidence="6 8" id="KW-0505">Motor protein</keyword>
<feature type="domain" description="Myosin N-terminal SH3-like" evidence="11">
    <location>
        <begin position="25"/>
        <end position="74"/>
    </location>
</feature>
<dbReference type="Pfam" id="PF01576">
    <property type="entry name" value="Myosin_tail_1"/>
    <property type="match status" value="1"/>
</dbReference>
<dbReference type="PROSITE" id="PS51456">
    <property type="entry name" value="MYOSIN_MOTOR"/>
    <property type="match status" value="1"/>
</dbReference>
<keyword evidence="3 8" id="KW-0067">ATP-binding</keyword>
<reference evidence="12" key="1">
    <citation type="submission" date="2021-10" db="EMBL/GenBank/DDBJ databases">
        <title>Tropical sea cucumber genome reveals ecological adaptation and Cuvierian tubules defense mechanism.</title>
        <authorList>
            <person name="Chen T."/>
        </authorList>
    </citation>
    <scope>NUCLEOTIDE SEQUENCE</scope>
    <source>
        <strain evidence="12">Nanhai2018</strain>
        <tissue evidence="12">Muscle</tissue>
    </source>
</reference>
<dbReference type="InterPro" id="IPR001609">
    <property type="entry name" value="Myosin_head_motor_dom-like"/>
</dbReference>
<evidence type="ECO:0000259" key="10">
    <source>
        <dbReference type="PROSITE" id="PS51456"/>
    </source>
</evidence>
<dbReference type="GO" id="GO:0005737">
    <property type="term" value="C:cytoplasm"/>
    <property type="evidence" value="ECO:0007669"/>
    <property type="project" value="TreeGrafter"/>
</dbReference>
<name>A0A9Q1C1Z8_HOLLE</name>
<evidence type="ECO:0000256" key="3">
    <source>
        <dbReference type="ARBA" id="ARBA00022840"/>
    </source>
</evidence>
<dbReference type="EMBL" id="JAIZAY010000008">
    <property type="protein sequence ID" value="KAJ8036907.1"/>
    <property type="molecule type" value="Genomic_DNA"/>
</dbReference>
<dbReference type="Gene3D" id="1.20.58.530">
    <property type="match status" value="1"/>
</dbReference>
<dbReference type="SUPFAM" id="SSF52540">
    <property type="entry name" value="P-loop containing nucleoside triphosphate hydrolases"/>
    <property type="match status" value="1"/>
</dbReference>
<dbReference type="Gene3D" id="1.20.5.340">
    <property type="match status" value="2"/>
</dbReference>
<dbReference type="InterPro" id="IPR008989">
    <property type="entry name" value="Myosin_S1_N"/>
</dbReference>
<evidence type="ECO:0000256" key="7">
    <source>
        <dbReference type="ARBA" id="ARBA00023203"/>
    </source>
</evidence>
<keyword evidence="2 8" id="KW-0547">Nucleotide-binding</keyword>
<dbReference type="InterPro" id="IPR027417">
    <property type="entry name" value="P-loop_NTPase"/>
</dbReference>
<dbReference type="OrthoDB" id="312459at2759"/>
<keyword evidence="13" id="KW-1185">Reference proteome</keyword>
<feature type="region of interest" description="Actin-binding" evidence="8">
    <location>
        <begin position="652"/>
        <end position="674"/>
    </location>
</feature>
<keyword evidence="4 9" id="KW-0175">Coiled coil</keyword>
<dbReference type="AlphaFoldDB" id="A0A9Q1C1Z8"/>
<comment type="similarity">
    <text evidence="1 8">Belongs to the TRAFAC class myosin-kinesin ATPase superfamily. Myosin family.</text>
</comment>
<dbReference type="Gene3D" id="3.40.850.10">
    <property type="entry name" value="Kinesin motor domain"/>
    <property type="match status" value="1"/>
</dbReference>
<dbReference type="Pfam" id="PF00063">
    <property type="entry name" value="Myosin_head"/>
    <property type="match status" value="1"/>
</dbReference>
<dbReference type="FunFam" id="1.10.10.820:FF:000001">
    <property type="entry name" value="Myosin heavy chain"/>
    <property type="match status" value="1"/>
</dbReference>
<feature type="binding site" evidence="8">
    <location>
        <begin position="171"/>
        <end position="178"/>
    </location>
    <ligand>
        <name>ATP</name>
        <dbReference type="ChEBI" id="CHEBI:30616"/>
    </ligand>
</feature>
<sequence length="1124" mass="128304">MSEDPEQFLMVDKKSQLEAQAAAYDGKKQCWVADEKDGFLAAEIISTKGDQVTVKTQTGKQLTLKKDDTQQMNPPKFEKIEDMAGLTYLNEASVLYNLKQRYYSGLIYTYSGLFCVAINPYRRLPIYTDKVVLLYKGKRRSEMPPHVYSIADNAYHDMLQDHENQSMLITGESGAGKTENTKKVIQYFANIASASVGKVEPQESGKKGNLEDQVIQANPPLEAWGNAKTIRNDNSSRFGKFIRIHFGATGKLAGADIETYLLEKSRVIRQAPGERSYHIFYQLTSGAMGQSFTDELLISTNPKDFHNVSQGTIDIDNIKDDEEMKITDDALTVLGFEDSEKMGMYRLTCGIMIFGNIEWKQNPRDEQADIETPDIADKVAYLFGVNGGELVKNLLRPRIKVGSEYVQQGRNKAQVVYSVGALCKAIYNRMFSWMVLIVNKNLDTKATKNFFIGVLDIAGFEIFEFNSFEQICINLTNEKLQQFFNHHMFILEQEEYKREGIQWDFIDFGLDLQACINLIEGPMGIFAVLEEECIVPKATDMTFLNKLTDQHDGKSPNFSKPSIATKRAHAHEIHMEVHHYAGTVPYNVDQWLDKNKDPLNEAVVELFKKSTDPLLAFLFEEKGGSSVTQATVGKKKKGGSFQTVSALHREQLNRLMTTLGNTKPHFVRCIIPNENKKPGVIDSHLVLHQLACNGVLEGIRICRKGFPNRLGFNDFKQRYSILAPSAVPQGFMDSRKAADLLLQSLDLDPSEFRMGFTKVFFRAGVLGRLEEWRDERLAKILSYMQARIRGYLMRCQFKKLLEQRVGLQILQRNIRKYLVLRNWGWWRLYTKVKPLLNVARAEDEMKAKIADLEKALAKVKVEEQNRLELEAKNADILKEKNELFTLLQSEQENASELEDNLNKANALKADLETQLQELQERLEEEEDSNANVSAAKRKLEQECSELKKDIEDLEITLAKSEEDKKARDHTIKTLQEDIAAQEEAIAKVNKEKAALEELQQKTMEDLQAEEDKVNHLSKVKVKLEANIEELEDNLEHEKKARADVEKVKRKLEGDLKMTQETVEELEHAKREMEETIKKRDSDISQLNSRLEDEQSLVAQLQRKIKELQPNMNRAVLFIKSALIG</sequence>
<dbReference type="FunFam" id="1.20.120.720:FF:000001">
    <property type="entry name" value="Myosin heavy chain, muscle"/>
    <property type="match status" value="1"/>
</dbReference>
<evidence type="ECO:0000313" key="12">
    <source>
        <dbReference type="EMBL" id="KAJ8036907.1"/>
    </source>
</evidence>
<organism evidence="12 13">
    <name type="scientific">Holothuria leucospilota</name>
    <name type="common">Black long sea cucumber</name>
    <name type="synonym">Mertensiothuria leucospilota</name>
    <dbReference type="NCBI Taxonomy" id="206669"/>
    <lineage>
        <taxon>Eukaryota</taxon>
        <taxon>Metazoa</taxon>
        <taxon>Echinodermata</taxon>
        <taxon>Eleutherozoa</taxon>
        <taxon>Echinozoa</taxon>
        <taxon>Holothuroidea</taxon>
        <taxon>Aspidochirotacea</taxon>
        <taxon>Aspidochirotida</taxon>
        <taxon>Holothuriidae</taxon>
        <taxon>Holothuria</taxon>
    </lineage>
</organism>
<dbReference type="InterPro" id="IPR004009">
    <property type="entry name" value="SH3_Myosin"/>
</dbReference>
<evidence type="ECO:0000256" key="2">
    <source>
        <dbReference type="ARBA" id="ARBA00022741"/>
    </source>
</evidence>
<dbReference type="SMART" id="SM00242">
    <property type="entry name" value="MYSc"/>
    <property type="match status" value="1"/>
</dbReference>
<dbReference type="CDD" id="cd01377">
    <property type="entry name" value="MYSc_class_II"/>
    <property type="match status" value="1"/>
</dbReference>
<evidence type="ECO:0000256" key="1">
    <source>
        <dbReference type="ARBA" id="ARBA00008314"/>
    </source>
</evidence>
<evidence type="ECO:0000256" key="8">
    <source>
        <dbReference type="PROSITE-ProRule" id="PRU00782"/>
    </source>
</evidence>
<dbReference type="FunFam" id="1.20.5.4820:FF:000002">
    <property type="entry name" value="Myosin heavy chain 10"/>
    <property type="match status" value="1"/>
</dbReference>
<dbReference type="Proteomes" id="UP001152320">
    <property type="component" value="Chromosome 8"/>
</dbReference>
<accession>A0A9Q1C1Z8</accession>
<keyword evidence="5 8" id="KW-0518">Myosin</keyword>
<dbReference type="InterPro" id="IPR002928">
    <property type="entry name" value="Myosin_tail"/>
</dbReference>
<dbReference type="Gene3D" id="1.20.5.4820">
    <property type="match status" value="1"/>
</dbReference>
<dbReference type="PROSITE" id="PS51844">
    <property type="entry name" value="SH3_LIKE"/>
    <property type="match status" value="1"/>
</dbReference>
<dbReference type="GO" id="GO:0016020">
    <property type="term" value="C:membrane"/>
    <property type="evidence" value="ECO:0007669"/>
    <property type="project" value="TreeGrafter"/>
</dbReference>
<dbReference type="SUPFAM" id="SSF90257">
    <property type="entry name" value="Myosin rod fragments"/>
    <property type="match status" value="2"/>
</dbReference>
<evidence type="ECO:0000256" key="4">
    <source>
        <dbReference type="ARBA" id="ARBA00023054"/>
    </source>
</evidence>